<accession>A0A381YYE1</accession>
<name>A0A381YYE1_9ZZZZ</name>
<dbReference type="EMBL" id="UINC01019379">
    <property type="protein sequence ID" value="SVA82025.1"/>
    <property type="molecule type" value="Genomic_DNA"/>
</dbReference>
<proteinExistence type="predicted"/>
<organism evidence="1">
    <name type="scientific">marine metagenome</name>
    <dbReference type="NCBI Taxonomy" id="408172"/>
    <lineage>
        <taxon>unclassified sequences</taxon>
        <taxon>metagenomes</taxon>
        <taxon>ecological metagenomes</taxon>
    </lineage>
</organism>
<sequence length="66" mass="7427">MPKIIVFNLLLVSSIFSQALQVGDTVPNFAVPICANGEGNLRLYNYYGNENDGDFNVLWLNLFTSW</sequence>
<gene>
    <name evidence="1" type="ORF">METZ01_LOCUS134879</name>
</gene>
<protein>
    <submittedName>
        <fullName evidence="1">Uncharacterized protein</fullName>
    </submittedName>
</protein>
<evidence type="ECO:0000313" key="1">
    <source>
        <dbReference type="EMBL" id="SVA82025.1"/>
    </source>
</evidence>
<dbReference type="AlphaFoldDB" id="A0A381YYE1"/>
<reference evidence="1" key="1">
    <citation type="submission" date="2018-05" db="EMBL/GenBank/DDBJ databases">
        <authorList>
            <person name="Lanie J.A."/>
            <person name="Ng W.-L."/>
            <person name="Kazmierczak K.M."/>
            <person name="Andrzejewski T.M."/>
            <person name="Davidsen T.M."/>
            <person name="Wayne K.J."/>
            <person name="Tettelin H."/>
            <person name="Glass J.I."/>
            <person name="Rusch D."/>
            <person name="Podicherti R."/>
            <person name="Tsui H.-C.T."/>
            <person name="Winkler M.E."/>
        </authorList>
    </citation>
    <scope>NUCLEOTIDE SEQUENCE</scope>
</reference>